<dbReference type="EnsemblPlants" id="KQJ86655">
    <property type="protein sequence ID" value="KQJ86655"/>
    <property type="gene ID" value="BRADI_4g06936v3"/>
</dbReference>
<reference evidence="2" key="3">
    <citation type="submission" date="2018-08" db="UniProtKB">
        <authorList>
            <consortium name="EnsemblPlants"/>
        </authorList>
    </citation>
    <scope>IDENTIFICATION</scope>
    <source>
        <strain evidence="2">cv. Bd21</strain>
    </source>
</reference>
<accession>A0A0Q3EG30</accession>
<dbReference type="AlphaFoldDB" id="A0A0Q3EG30"/>
<dbReference type="ExpressionAtlas" id="A0A0Q3EG30">
    <property type="expression patterns" value="baseline and differential"/>
</dbReference>
<sequence>MAPLLPSDRCCMPLPLAAAPIPFSGRGGRRPLLSIPEAAITGDPLQIRLGLQAIQGRGCYGAGGAIFNADNPEWRLDVAGLQLKLSEYTKMMSNYNGVLAFPCF</sequence>
<reference evidence="1" key="2">
    <citation type="submission" date="2017-06" db="EMBL/GenBank/DDBJ databases">
        <title>WGS assembly of Brachypodium distachyon.</title>
        <authorList>
            <consortium name="The International Brachypodium Initiative"/>
            <person name="Lucas S."/>
            <person name="Harmon-Smith M."/>
            <person name="Lail K."/>
            <person name="Tice H."/>
            <person name="Grimwood J."/>
            <person name="Bruce D."/>
            <person name="Barry K."/>
            <person name="Shu S."/>
            <person name="Lindquist E."/>
            <person name="Wang M."/>
            <person name="Pitluck S."/>
            <person name="Vogel J.P."/>
            <person name="Garvin D.F."/>
            <person name="Mockler T.C."/>
            <person name="Schmutz J."/>
            <person name="Rokhsar D."/>
            <person name="Bevan M.W."/>
        </authorList>
    </citation>
    <scope>NUCLEOTIDE SEQUENCE</scope>
    <source>
        <strain evidence="1">Bd21</strain>
    </source>
</reference>
<reference evidence="1 2" key="1">
    <citation type="journal article" date="2010" name="Nature">
        <title>Genome sequencing and analysis of the model grass Brachypodium distachyon.</title>
        <authorList>
            <consortium name="International Brachypodium Initiative"/>
        </authorList>
    </citation>
    <scope>NUCLEOTIDE SEQUENCE [LARGE SCALE GENOMIC DNA]</scope>
    <source>
        <strain evidence="1 2">Bd21</strain>
    </source>
</reference>
<name>A0A0Q3EG30_BRADI</name>
<gene>
    <name evidence="1" type="ORF">BRADI_4g06936v3</name>
</gene>
<organism evidence="1">
    <name type="scientific">Brachypodium distachyon</name>
    <name type="common">Purple false brome</name>
    <name type="synonym">Trachynia distachya</name>
    <dbReference type="NCBI Taxonomy" id="15368"/>
    <lineage>
        <taxon>Eukaryota</taxon>
        <taxon>Viridiplantae</taxon>
        <taxon>Streptophyta</taxon>
        <taxon>Embryophyta</taxon>
        <taxon>Tracheophyta</taxon>
        <taxon>Spermatophyta</taxon>
        <taxon>Magnoliopsida</taxon>
        <taxon>Liliopsida</taxon>
        <taxon>Poales</taxon>
        <taxon>Poaceae</taxon>
        <taxon>BOP clade</taxon>
        <taxon>Pooideae</taxon>
        <taxon>Stipodae</taxon>
        <taxon>Brachypodieae</taxon>
        <taxon>Brachypodium</taxon>
    </lineage>
</organism>
<dbReference type="Gramene" id="KQJ86655">
    <property type="protein sequence ID" value="KQJ86655"/>
    <property type="gene ID" value="BRADI_4g06936v3"/>
</dbReference>
<evidence type="ECO:0000313" key="1">
    <source>
        <dbReference type="EMBL" id="KQJ86655.1"/>
    </source>
</evidence>
<evidence type="ECO:0000313" key="3">
    <source>
        <dbReference type="Proteomes" id="UP000008810"/>
    </source>
</evidence>
<dbReference type="EMBL" id="CM000883">
    <property type="protein sequence ID" value="KQJ86655.1"/>
    <property type="molecule type" value="Genomic_DNA"/>
</dbReference>
<dbReference type="Proteomes" id="UP000008810">
    <property type="component" value="Chromosome 4"/>
</dbReference>
<proteinExistence type="predicted"/>
<evidence type="ECO:0000313" key="2">
    <source>
        <dbReference type="EnsemblPlants" id="KQJ86655"/>
    </source>
</evidence>
<protein>
    <submittedName>
        <fullName evidence="1 2">Uncharacterized protein</fullName>
    </submittedName>
</protein>
<keyword evidence="3" id="KW-1185">Reference proteome</keyword>